<dbReference type="Ensembl" id="ENSCAFT00040032167.1">
    <property type="protein sequence ID" value="ENSCAFP00040027966.1"/>
    <property type="gene ID" value="ENSCAFG00040017405.1"/>
</dbReference>
<dbReference type="Pfam" id="PF16556">
    <property type="entry name" value="IL17R_fnIII_D1"/>
    <property type="match status" value="1"/>
</dbReference>
<keyword evidence="8 17" id="KW-0472">Membrane</keyword>
<evidence type="ECO:0000256" key="6">
    <source>
        <dbReference type="ARBA" id="ARBA00022729"/>
    </source>
</evidence>
<evidence type="ECO:0000256" key="2">
    <source>
        <dbReference type="ARBA" id="ARBA00004613"/>
    </source>
</evidence>
<dbReference type="InterPro" id="IPR039465">
    <property type="entry name" value="IL-17_rcpt-like"/>
</dbReference>
<accession>A0A8C0SXH8</accession>
<evidence type="ECO:0000313" key="19">
    <source>
        <dbReference type="Ensembl" id="ENSCAFP00040027966.1"/>
    </source>
</evidence>
<evidence type="ECO:0000256" key="1">
    <source>
        <dbReference type="ARBA" id="ARBA00004251"/>
    </source>
</evidence>
<dbReference type="FunFam" id="2.60.40.2160:FF:000002">
    <property type="entry name" value="Interleukin 17 receptor B"/>
    <property type="match status" value="1"/>
</dbReference>
<evidence type="ECO:0000256" key="14">
    <source>
        <dbReference type="ARBA" id="ARBA00075335"/>
    </source>
</evidence>
<dbReference type="InterPro" id="IPR032356">
    <property type="entry name" value="IL17R_A/B_N"/>
</dbReference>
<evidence type="ECO:0000256" key="4">
    <source>
        <dbReference type="ARBA" id="ARBA00022525"/>
    </source>
</evidence>
<feature type="compositionally biased region" description="Basic residues" evidence="16">
    <location>
        <begin position="115"/>
        <end position="132"/>
    </location>
</feature>
<feature type="domain" description="SEFIR" evidence="18">
    <location>
        <begin position="640"/>
        <end position="786"/>
    </location>
</feature>
<evidence type="ECO:0000259" key="18">
    <source>
        <dbReference type="PROSITE" id="PS51534"/>
    </source>
</evidence>
<dbReference type="GO" id="GO:0005886">
    <property type="term" value="C:plasma membrane"/>
    <property type="evidence" value="ECO:0007669"/>
    <property type="project" value="UniProtKB-SubCell"/>
</dbReference>
<dbReference type="FunFam" id="3.40.50.11530:FF:000004">
    <property type="entry name" value="Interleukin 17 receptor B"/>
    <property type="match status" value="1"/>
</dbReference>
<dbReference type="InterPro" id="IPR043046">
    <property type="entry name" value="IL17RA/B_FnIII-like_2_sf"/>
</dbReference>
<protein>
    <recommendedName>
        <fullName evidence="13">Interleukin-17 receptor B</fullName>
    </recommendedName>
    <alternativeName>
        <fullName evidence="14">IL-17 receptor homolog 1</fullName>
    </alternativeName>
    <alternativeName>
        <fullName evidence="15">Interleukin-17B receptor</fullName>
    </alternativeName>
</protein>
<proteinExistence type="predicted"/>
<keyword evidence="10" id="KW-0325">Glycoprotein</keyword>
<keyword evidence="3" id="KW-1003">Cell membrane</keyword>
<comment type="subunit">
    <text evidence="12">Interacts with DAZAP2. Interacts with TRAF3IP2.</text>
</comment>
<keyword evidence="4" id="KW-0964">Secreted</keyword>
<evidence type="ECO:0000256" key="10">
    <source>
        <dbReference type="ARBA" id="ARBA00023180"/>
    </source>
</evidence>
<dbReference type="PANTHER" id="PTHR15583:SF11">
    <property type="entry name" value="INTERLEUKIN-17 RECEPTOR B"/>
    <property type="match status" value="1"/>
</dbReference>
<organism evidence="19 20">
    <name type="scientific">Canis lupus familiaris</name>
    <name type="common">Dog</name>
    <name type="synonym">Canis familiaris</name>
    <dbReference type="NCBI Taxonomy" id="9615"/>
    <lineage>
        <taxon>Eukaryota</taxon>
        <taxon>Metazoa</taxon>
        <taxon>Chordata</taxon>
        <taxon>Craniata</taxon>
        <taxon>Vertebrata</taxon>
        <taxon>Euteleostomi</taxon>
        <taxon>Mammalia</taxon>
        <taxon>Eutheria</taxon>
        <taxon>Laurasiatheria</taxon>
        <taxon>Carnivora</taxon>
        <taxon>Caniformia</taxon>
        <taxon>Canidae</taxon>
        <taxon>Canis</taxon>
    </lineage>
</organism>
<evidence type="ECO:0000256" key="9">
    <source>
        <dbReference type="ARBA" id="ARBA00023170"/>
    </source>
</evidence>
<sequence>MALPRPACLSGRAGHPHPVLCRRRGPECTRCDPLVARLRFCGLVPRSLSPGTIPAAGVRPLHAAGAGPGRAQGGGRRGGRGRAPVCAPGGAQTPGPADPPTRAAAGPRDPGFRFRSPKRRCQTWVRANKHTPGRLLREPEQARRPAAHPLVPGGGGRPLRLVGCSPGPRGCGAAGLRPGRGRGRGGPARLTLGGRGRRSLRRSSAGRQAPCAPSNPGGQRLRGRARGACAGEHLAPCPHVRGARRCSARHMPRGAGPGRPRDPGAPRAPRPREGSALRPPPPPPPSAPGGGAAGGGARGMARGAQIRARRGREAGPGPAMSPVLLSLAALCWGAVSPEPTIQCDSEPGPSPEWMVRHTLTPGDLRDLQVEPVKSSAAMEDYSILMNVSWRLRADASIRLLKATKICVTGKGDHQSYSCVRCNYTEAFQTQSRPSGGRWTFSYIGFPVEPSTLYFIGAHNIPNANMNEDPPSMSVNFTSAGCLDHIMKYKKKCIEAGSLWDPDITACKKNETTVEVNFTTSPLGNKYMALIQNNIVIGFSYMLENQPPTRASVVIPVTGESEGAVVQLTPYFHTCGNDCIRRKGTVVLCPQTGRSILGGWLPLFLSALLVATWVLVVVIYLMWKHERTKKASFPTTTLLPLIKVLVVYPSEICFHHTVCYFTEFLQNHCRSEVILEEWQKKKIAEMGPVQWLTTQKKAVDKVIFLLSNDVSSSCDNTCGQREGSPHESSQDLFPLAFNLFCSDLRSQTPLDKYMVVYFRDADIKDEYSALSVCPKYHLMRDAAAFCTELRVKQPGSGGKRLTACFL</sequence>
<evidence type="ECO:0000256" key="12">
    <source>
        <dbReference type="ARBA" id="ARBA00062363"/>
    </source>
</evidence>
<dbReference type="Pfam" id="PF16578">
    <property type="entry name" value="IL17R_fnIII_D2"/>
    <property type="match status" value="1"/>
</dbReference>
<feature type="compositionally biased region" description="Pro residues" evidence="16">
    <location>
        <begin position="278"/>
        <end position="287"/>
    </location>
</feature>
<evidence type="ECO:0000256" key="7">
    <source>
        <dbReference type="ARBA" id="ARBA00022989"/>
    </source>
</evidence>
<feature type="region of interest" description="Disordered" evidence="16">
    <location>
        <begin position="248"/>
        <end position="318"/>
    </location>
</feature>
<feature type="compositionally biased region" description="Gly residues" evidence="16">
    <location>
        <begin position="288"/>
        <end position="298"/>
    </location>
</feature>
<evidence type="ECO:0000313" key="20">
    <source>
        <dbReference type="Proteomes" id="UP000694542"/>
    </source>
</evidence>
<dbReference type="PANTHER" id="PTHR15583">
    <property type="entry name" value="INTERLEUKIN-17 RECEPTOR"/>
    <property type="match status" value="1"/>
</dbReference>
<comment type="subcellular location">
    <subcellularLocation>
        <location evidence="1">Cell membrane</location>
        <topology evidence="1">Single-pass type I membrane protein</topology>
    </subcellularLocation>
    <subcellularLocation>
        <location evidence="2">Secreted</location>
    </subcellularLocation>
</comment>
<feature type="compositionally biased region" description="Basic and acidic residues" evidence="16">
    <location>
        <begin position="259"/>
        <end position="275"/>
    </location>
</feature>
<dbReference type="GO" id="GO:0030368">
    <property type="term" value="F:interleukin-17 receptor activity"/>
    <property type="evidence" value="ECO:0007669"/>
    <property type="project" value="InterPro"/>
</dbReference>
<dbReference type="Pfam" id="PF08357">
    <property type="entry name" value="SEFIR"/>
    <property type="match status" value="1"/>
</dbReference>
<evidence type="ECO:0000256" key="8">
    <source>
        <dbReference type="ARBA" id="ARBA00023136"/>
    </source>
</evidence>
<reference evidence="19" key="1">
    <citation type="submission" date="2018-10" db="EMBL/GenBank/DDBJ databases">
        <title>De novo assembly of a Great Dane genome.</title>
        <authorList>
            <person name="Kidd J.M."/>
            <person name="Pendleton A.L."/>
            <person name="Shen F."/>
            <person name="Emery S."/>
        </authorList>
    </citation>
    <scope>NUCLEOTIDE SEQUENCE [LARGE SCALE GENOMIC DNA]</scope>
    <source>
        <strain evidence="19">Great Dane</strain>
    </source>
</reference>
<feature type="transmembrane region" description="Helical" evidence="17">
    <location>
        <begin position="598"/>
        <end position="622"/>
    </location>
</feature>
<evidence type="ECO:0000256" key="16">
    <source>
        <dbReference type="SAM" id="MobiDB-lite"/>
    </source>
</evidence>
<dbReference type="PROSITE" id="PS51534">
    <property type="entry name" value="SEFIR"/>
    <property type="match status" value="1"/>
</dbReference>
<evidence type="ECO:0000256" key="3">
    <source>
        <dbReference type="ARBA" id="ARBA00022475"/>
    </source>
</evidence>
<evidence type="ECO:0000256" key="11">
    <source>
        <dbReference type="ARBA" id="ARBA00055270"/>
    </source>
</evidence>
<keyword evidence="5 17" id="KW-0812">Transmembrane</keyword>
<feature type="region of interest" description="Disordered" evidence="16">
    <location>
        <begin position="64"/>
        <end position="159"/>
    </location>
</feature>
<dbReference type="GO" id="GO:0005576">
    <property type="term" value="C:extracellular region"/>
    <property type="evidence" value="ECO:0007669"/>
    <property type="project" value="UniProtKB-SubCell"/>
</dbReference>
<feature type="compositionally biased region" description="Low complexity" evidence="16">
    <location>
        <begin position="82"/>
        <end position="91"/>
    </location>
</feature>
<evidence type="ECO:0000256" key="17">
    <source>
        <dbReference type="SAM" id="Phobius"/>
    </source>
</evidence>
<feature type="region of interest" description="Disordered" evidence="16">
    <location>
        <begin position="173"/>
        <end position="225"/>
    </location>
</feature>
<evidence type="ECO:0000256" key="5">
    <source>
        <dbReference type="ARBA" id="ARBA00022692"/>
    </source>
</evidence>
<reference evidence="19" key="2">
    <citation type="submission" date="2025-08" db="UniProtKB">
        <authorList>
            <consortium name="Ensembl"/>
        </authorList>
    </citation>
    <scope>IDENTIFICATION</scope>
</reference>
<evidence type="ECO:0000256" key="15">
    <source>
        <dbReference type="ARBA" id="ARBA00082527"/>
    </source>
</evidence>
<dbReference type="Gene3D" id="2.60.40.2150">
    <property type="entry name" value="Interleukin-17 receptor A/B, fibronectin-III-like domain 2"/>
    <property type="match status" value="1"/>
</dbReference>
<name>A0A8C0SXH8_CANLF</name>
<dbReference type="InterPro" id="IPR013568">
    <property type="entry name" value="SEFIR_dom"/>
</dbReference>
<dbReference type="InterPro" id="IPR038683">
    <property type="entry name" value="IL17RA/B_FnIII-like_1_sf"/>
</dbReference>
<feature type="compositionally biased region" description="Gly residues" evidence="16">
    <location>
        <begin position="66"/>
        <end position="76"/>
    </location>
</feature>
<dbReference type="Gene3D" id="2.60.40.2160">
    <property type="entry name" value="Interleukin-17 receptor A/B, fibronectin-III-like domain 1"/>
    <property type="match status" value="1"/>
</dbReference>
<keyword evidence="9" id="KW-0675">Receptor</keyword>
<keyword evidence="7 17" id="KW-1133">Transmembrane helix</keyword>
<dbReference type="Proteomes" id="UP000694542">
    <property type="component" value="Chromosome 20"/>
</dbReference>
<dbReference type="FunFam" id="2.60.40.2150:FF:000001">
    <property type="entry name" value="Interleukin 17 receptor B"/>
    <property type="match status" value="1"/>
</dbReference>
<keyword evidence="6" id="KW-0732">Signal</keyword>
<dbReference type="Gene3D" id="3.40.50.11530">
    <property type="match status" value="1"/>
</dbReference>
<dbReference type="AlphaFoldDB" id="A0A8C0SXH8"/>
<evidence type="ECO:0000256" key="13">
    <source>
        <dbReference type="ARBA" id="ARBA00069306"/>
    </source>
</evidence>
<comment type="function">
    <text evidence="11">Receptor for the pro-inflammatory cytokines IL17B and IL17E. May play a role in controlling the growth and/or differentiation of hematopoietic cells.</text>
</comment>